<reference evidence="1" key="2">
    <citation type="submission" date="2023-02" db="EMBL/GenBank/DDBJ databases">
        <authorList>
            <person name="Swenson N.G."/>
            <person name="Wegrzyn J.L."/>
            <person name="Mcevoy S.L."/>
        </authorList>
    </citation>
    <scope>NUCLEOTIDE SEQUENCE</scope>
    <source>
        <strain evidence="1">91603</strain>
        <tissue evidence="1">Leaf</tissue>
    </source>
</reference>
<dbReference type="EMBL" id="JAJSOW010000101">
    <property type="protein sequence ID" value="KAI9182808.1"/>
    <property type="molecule type" value="Genomic_DNA"/>
</dbReference>
<sequence length="433" mass="48587">MGEGQSIHKEVQKRVIWLLEEEIAKVIEKGVALGINMQAKQMEEESKKHSSCPTFAEVVRNSSQVFDNRGVGLEKRKETVKWDESLNDNGWLDFCAVGILKSFSYVSSMSRRLASKRIAFSTYFLGDKNVLWAFQSSKGSSTSMRCKEFFMRLGWAMGEPLLVKGATLVKNRLDRGRVLVLQPSGLGCSESIKVITRKRVFSVSAVEFPTLVSYSWISMQLGLGKVEASDLNSGSDVEDQGLERIDVHHEPNNLGLSTPEENMERLNNRVQKEVVKPVKDDERVALKGVMALQEEESLNEKDKGSKKSNFIVKRHGIRIRKDAAVANQESGVNLNQNNGEKRCKDRWNLEIEVAKVIERRIRLGHIKSSIIVRDGVVGDSVSVASSKDLTWRLSQEVAKVIETGVELGFNFNGQEKDISEEIVMRELEDGGKL</sequence>
<comment type="caution">
    <text evidence="1">The sequence shown here is derived from an EMBL/GenBank/DDBJ whole genome shotgun (WGS) entry which is preliminary data.</text>
</comment>
<protein>
    <submittedName>
        <fullName evidence="1">Uncharacterized protein</fullName>
    </submittedName>
</protein>
<evidence type="ECO:0000313" key="2">
    <source>
        <dbReference type="Proteomes" id="UP001064489"/>
    </source>
</evidence>
<gene>
    <name evidence="1" type="ORF">LWI28_029096</name>
</gene>
<dbReference type="AlphaFoldDB" id="A0AAD5J2Z0"/>
<organism evidence="1 2">
    <name type="scientific">Acer negundo</name>
    <name type="common">Box elder</name>
    <dbReference type="NCBI Taxonomy" id="4023"/>
    <lineage>
        <taxon>Eukaryota</taxon>
        <taxon>Viridiplantae</taxon>
        <taxon>Streptophyta</taxon>
        <taxon>Embryophyta</taxon>
        <taxon>Tracheophyta</taxon>
        <taxon>Spermatophyta</taxon>
        <taxon>Magnoliopsida</taxon>
        <taxon>eudicotyledons</taxon>
        <taxon>Gunneridae</taxon>
        <taxon>Pentapetalae</taxon>
        <taxon>rosids</taxon>
        <taxon>malvids</taxon>
        <taxon>Sapindales</taxon>
        <taxon>Sapindaceae</taxon>
        <taxon>Hippocastanoideae</taxon>
        <taxon>Acereae</taxon>
        <taxon>Acer</taxon>
    </lineage>
</organism>
<evidence type="ECO:0000313" key="1">
    <source>
        <dbReference type="EMBL" id="KAI9182808.1"/>
    </source>
</evidence>
<proteinExistence type="predicted"/>
<keyword evidence="2" id="KW-1185">Reference proteome</keyword>
<reference evidence="1" key="1">
    <citation type="journal article" date="2022" name="Plant J.">
        <title>Strategies of tolerance reflected in two North American maple genomes.</title>
        <authorList>
            <person name="McEvoy S.L."/>
            <person name="Sezen U.U."/>
            <person name="Trouern-Trend A."/>
            <person name="McMahon S.M."/>
            <person name="Schaberg P.G."/>
            <person name="Yang J."/>
            <person name="Wegrzyn J.L."/>
            <person name="Swenson N.G."/>
        </authorList>
    </citation>
    <scope>NUCLEOTIDE SEQUENCE</scope>
    <source>
        <strain evidence="1">91603</strain>
    </source>
</reference>
<dbReference type="Proteomes" id="UP001064489">
    <property type="component" value="Chromosome 4"/>
</dbReference>
<name>A0AAD5J2Z0_ACENE</name>
<accession>A0AAD5J2Z0</accession>